<protein>
    <recommendedName>
        <fullName evidence="7">Serine acetyltransferase</fullName>
    </recommendedName>
</protein>
<reference evidence="5 6" key="1">
    <citation type="submission" date="2017-03" db="EMBL/GenBank/DDBJ databases">
        <title>Phylogenomics and comparative genomics of Lactobacillus salivarius, a mammalian gut commensal.</title>
        <authorList>
            <person name="Harris H.M."/>
        </authorList>
    </citation>
    <scope>NUCLEOTIDE SEQUENCE [LARGE SCALE GENOMIC DNA]</scope>
    <source>
        <strain evidence="5 6">LMG 14477</strain>
    </source>
</reference>
<evidence type="ECO:0000256" key="2">
    <source>
        <dbReference type="ARBA" id="ARBA00022679"/>
    </source>
</evidence>
<name>A0A1V9QNG2_9LACO</name>
<dbReference type="PROSITE" id="PS00101">
    <property type="entry name" value="HEXAPEP_TRANSFERASES"/>
    <property type="match status" value="1"/>
</dbReference>
<proteinExistence type="inferred from homology"/>
<comment type="caution">
    <text evidence="5">The sequence shown here is derived from an EMBL/GenBank/DDBJ whole genome shotgun (WGS) entry which is preliminary data.</text>
</comment>
<dbReference type="CDD" id="cd03354">
    <property type="entry name" value="LbH_SAT"/>
    <property type="match status" value="1"/>
</dbReference>
<gene>
    <name evidence="5" type="ORF">B6U60_07810</name>
</gene>
<evidence type="ECO:0008006" key="7">
    <source>
        <dbReference type="Google" id="ProtNLM"/>
    </source>
</evidence>
<dbReference type="Gene3D" id="2.160.10.10">
    <property type="entry name" value="Hexapeptide repeat proteins"/>
    <property type="match status" value="1"/>
</dbReference>
<dbReference type="InterPro" id="IPR011004">
    <property type="entry name" value="Trimer_LpxA-like_sf"/>
</dbReference>
<sequence length="190" mass="21143">MIRSKSDLKEYMYKDKIALHYAERIKRPGFKDDIWKFEILLRKNEYVTNCLKSNIFLPYKLYIKYRFHKMSLKLGFTIPLNSIDSGLSIAHYGLLTIGNCKIGKNCRIQEGVNIGSTSGDSKAATIGDNVFIGTGAKIIGNIKIADNVVIGAGSVVTKSILEEGVTYAGVPARKISNNDSKKFIDSRLVD</sequence>
<evidence type="ECO:0000256" key="3">
    <source>
        <dbReference type="ARBA" id="ARBA00022737"/>
    </source>
</evidence>
<keyword evidence="3" id="KW-0677">Repeat</keyword>
<dbReference type="InterPro" id="IPR045304">
    <property type="entry name" value="LbH_SAT"/>
</dbReference>
<dbReference type="InterPro" id="IPR001451">
    <property type="entry name" value="Hexapep"/>
</dbReference>
<evidence type="ECO:0000313" key="6">
    <source>
        <dbReference type="Proteomes" id="UP000192638"/>
    </source>
</evidence>
<comment type="similarity">
    <text evidence="1">Belongs to the transferase hexapeptide repeat family.</text>
</comment>
<dbReference type="SUPFAM" id="SSF51161">
    <property type="entry name" value="Trimeric LpxA-like enzymes"/>
    <property type="match status" value="1"/>
</dbReference>
<dbReference type="GO" id="GO:0016746">
    <property type="term" value="F:acyltransferase activity"/>
    <property type="evidence" value="ECO:0007669"/>
    <property type="project" value="UniProtKB-KW"/>
</dbReference>
<dbReference type="EMBL" id="NBEB01000072">
    <property type="protein sequence ID" value="OQQ82373.1"/>
    <property type="molecule type" value="Genomic_DNA"/>
</dbReference>
<dbReference type="RefSeq" id="WP_081530897.1">
    <property type="nucleotide sequence ID" value="NZ_NBEC01000068.1"/>
</dbReference>
<evidence type="ECO:0000256" key="4">
    <source>
        <dbReference type="ARBA" id="ARBA00023315"/>
    </source>
</evidence>
<keyword evidence="2" id="KW-0808">Transferase</keyword>
<dbReference type="AlphaFoldDB" id="A0A1V9QNG2"/>
<accession>A0A1V9QNG2</accession>
<dbReference type="PANTHER" id="PTHR42811">
    <property type="entry name" value="SERINE ACETYLTRANSFERASE"/>
    <property type="match status" value="1"/>
</dbReference>
<dbReference type="Pfam" id="PF00132">
    <property type="entry name" value="Hexapep"/>
    <property type="match status" value="1"/>
</dbReference>
<dbReference type="Proteomes" id="UP000192638">
    <property type="component" value="Unassembled WGS sequence"/>
</dbReference>
<evidence type="ECO:0000313" key="5">
    <source>
        <dbReference type="EMBL" id="OQQ82373.1"/>
    </source>
</evidence>
<keyword evidence="4" id="KW-0012">Acyltransferase</keyword>
<organism evidence="5 6">
    <name type="scientific">Ligilactobacillus salivarius</name>
    <dbReference type="NCBI Taxonomy" id="1624"/>
    <lineage>
        <taxon>Bacteria</taxon>
        <taxon>Bacillati</taxon>
        <taxon>Bacillota</taxon>
        <taxon>Bacilli</taxon>
        <taxon>Lactobacillales</taxon>
        <taxon>Lactobacillaceae</taxon>
        <taxon>Ligilactobacillus</taxon>
    </lineage>
</organism>
<evidence type="ECO:0000256" key="1">
    <source>
        <dbReference type="ARBA" id="ARBA00007274"/>
    </source>
</evidence>
<dbReference type="InterPro" id="IPR018357">
    <property type="entry name" value="Hexapep_transf_CS"/>
</dbReference>